<keyword evidence="3" id="KW-1185">Reference proteome</keyword>
<evidence type="ECO:0000256" key="1">
    <source>
        <dbReference type="SAM" id="MobiDB-lite"/>
    </source>
</evidence>
<sequence>MGSWFGVQSSKTTYTETNSSDDSDPEADTGVRRVIRIFYNNTEQPIVLYQGTPLGEIMNQLKQILRLPQSCQLLFSDSEGIPVIMSSSIPHGTDVFMEVRYADVRSNKSNDQKQDRENEHKQNNFNWPFRITTKCGITQTGIFYLHLSKGNKSQKFYSKGVCIDGNKHEAFLSLYNHFGCVFSDELGLLDRNPRSALMPQPQATKHNKDKYTFDVIVDLRGKKSRRSKKKKDNGDREDGMYICLLPDNTCLSFSPFFDRQRPSEQNPLLLAIWTKNAIRAEIEEFEENVSPSLVPCSALFTAKAKYEHFAYQFE</sequence>
<dbReference type="AlphaFoldDB" id="X6P900"/>
<comment type="caution">
    <text evidence="2">The sequence shown here is derived from an EMBL/GenBank/DDBJ whole genome shotgun (WGS) entry which is preliminary data.</text>
</comment>
<dbReference type="Proteomes" id="UP000023152">
    <property type="component" value="Unassembled WGS sequence"/>
</dbReference>
<feature type="compositionally biased region" description="Polar residues" evidence="1">
    <location>
        <begin position="1"/>
        <end position="18"/>
    </location>
</feature>
<proteinExistence type="predicted"/>
<name>X6P900_RETFI</name>
<evidence type="ECO:0000313" key="2">
    <source>
        <dbReference type="EMBL" id="ETO35000.1"/>
    </source>
</evidence>
<gene>
    <name evidence="2" type="ORF">RFI_02075</name>
</gene>
<protein>
    <submittedName>
        <fullName evidence="2">Uncharacterized protein</fullName>
    </submittedName>
</protein>
<accession>X6P900</accession>
<dbReference type="EMBL" id="ASPP01002047">
    <property type="protein sequence ID" value="ETO35000.1"/>
    <property type="molecule type" value="Genomic_DNA"/>
</dbReference>
<evidence type="ECO:0000313" key="3">
    <source>
        <dbReference type="Proteomes" id="UP000023152"/>
    </source>
</evidence>
<organism evidence="2 3">
    <name type="scientific">Reticulomyxa filosa</name>
    <dbReference type="NCBI Taxonomy" id="46433"/>
    <lineage>
        <taxon>Eukaryota</taxon>
        <taxon>Sar</taxon>
        <taxon>Rhizaria</taxon>
        <taxon>Retaria</taxon>
        <taxon>Foraminifera</taxon>
        <taxon>Monothalamids</taxon>
        <taxon>Reticulomyxidae</taxon>
        <taxon>Reticulomyxa</taxon>
    </lineage>
</organism>
<feature type="region of interest" description="Disordered" evidence="1">
    <location>
        <begin position="1"/>
        <end position="27"/>
    </location>
</feature>
<reference evidence="2 3" key="1">
    <citation type="journal article" date="2013" name="Curr. Biol.">
        <title>The Genome of the Foraminiferan Reticulomyxa filosa.</title>
        <authorList>
            <person name="Glockner G."/>
            <person name="Hulsmann N."/>
            <person name="Schleicher M."/>
            <person name="Noegel A.A."/>
            <person name="Eichinger L."/>
            <person name="Gallinger C."/>
            <person name="Pawlowski J."/>
            <person name="Sierra R."/>
            <person name="Euteneuer U."/>
            <person name="Pillet L."/>
            <person name="Moustafa A."/>
            <person name="Platzer M."/>
            <person name="Groth M."/>
            <person name="Szafranski K."/>
            <person name="Schliwa M."/>
        </authorList>
    </citation>
    <scope>NUCLEOTIDE SEQUENCE [LARGE SCALE GENOMIC DNA]</scope>
</reference>